<keyword evidence="1" id="KW-0732">Signal</keyword>
<protein>
    <submittedName>
        <fullName evidence="3">Alpha/beta hydrolase</fullName>
    </submittedName>
</protein>
<dbReference type="InterPro" id="IPR000073">
    <property type="entry name" value="AB_hydrolase_1"/>
</dbReference>
<evidence type="ECO:0000256" key="1">
    <source>
        <dbReference type="SAM" id="SignalP"/>
    </source>
</evidence>
<keyword evidence="4" id="KW-1185">Reference proteome</keyword>
<evidence type="ECO:0000313" key="3">
    <source>
        <dbReference type="EMBL" id="MCC8430846.1"/>
    </source>
</evidence>
<dbReference type="PANTHER" id="PTHR43798">
    <property type="entry name" value="MONOACYLGLYCEROL LIPASE"/>
    <property type="match status" value="1"/>
</dbReference>
<feature type="signal peptide" evidence="1">
    <location>
        <begin position="1"/>
        <end position="20"/>
    </location>
</feature>
<organism evidence="3 4">
    <name type="scientific">Reyranella aquatilis</name>
    <dbReference type="NCBI Taxonomy" id="2035356"/>
    <lineage>
        <taxon>Bacteria</taxon>
        <taxon>Pseudomonadati</taxon>
        <taxon>Pseudomonadota</taxon>
        <taxon>Alphaproteobacteria</taxon>
        <taxon>Hyphomicrobiales</taxon>
        <taxon>Reyranellaceae</taxon>
        <taxon>Reyranella</taxon>
    </lineage>
</organism>
<keyword evidence="3" id="KW-0378">Hydrolase</keyword>
<dbReference type="PRINTS" id="PR00111">
    <property type="entry name" value="ABHYDROLASE"/>
</dbReference>
<dbReference type="GO" id="GO:0016787">
    <property type="term" value="F:hydrolase activity"/>
    <property type="evidence" value="ECO:0007669"/>
    <property type="project" value="UniProtKB-KW"/>
</dbReference>
<dbReference type="EMBL" id="JAJISD010000007">
    <property type="protein sequence ID" value="MCC8430846.1"/>
    <property type="molecule type" value="Genomic_DNA"/>
</dbReference>
<name>A0ABS8KZ68_9HYPH</name>
<dbReference type="RefSeq" id="WP_230551993.1">
    <property type="nucleotide sequence ID" value="NZ_JAJISD010000007.1"/>
</dbReference>
<accession>A0ABS8KZ68</accession>
<dbReference type="Pfam" id="PF12697">
    <property type="entry name" value="Abhydrolase_6"/>
    <property type="match status" value="1"/>
</dbReference>
<dbReference type="InterPro" id="IPR029058">
    <property type="entry name" value="AB_hydrolase_fold"/>
</dbReference>
<feature type="domain" description="AB hydrolase-1" evidence="2">
    <location>
        <begin position="6"/>
        <end position="228"/>
    </location>
</feature>
<reference evidence="3 4" key="1">
    <citation type="submission" date="2021-11" db="EMBL/GenBank/DDBJ databases">
        <authorList>
            <person name="Lee D.-H."/>
            <person name="Kim S.-B."/>
        </authorList>
    </citation>
    <scope>NUCLEOTIDE SEQUENCE [LARGE SCALE GENOMIC DNA]</scope>
    <source>
        <strain evidence="3 4">KCTC 52223</strain>
    </source>
</reference>
<gene>
    <name evidence="3" type="ORF">LJ725_17885</name>
</gene>
<dbReference type="PANTHER" id="PTHR43798:SF29">
    <property type="entry name" value="AB HYDROLASE-1 DOMAIN-CONTAINING PROTEIN"/>
    <property type="match status" value="1"/>
</dbReference>
<evidence type="ECO:0000259" key="2">
    <source>
        <dbReference type="Pfam" id="PF12697"/>
    </source>
</evidence>
<dbReference type="Proteomes" id="UP001198862">
    <property type="component" value="Unassembled WGS sequence"/>
</dbReference>
<dbReference type="SUPFAM" id="SSF53474">
    <property type="entry name" value="alpha/beta-Hydrolases"/>
    <property type="match status" value="1"/>
</dbReference>
<proteinExistence type="predicted"/>
<comment type="caution">
    <text evidence="3">The sequence shown here is derived from an EMBL/GenBank/DDBJ whole genome shotgun (WGS) entry which is preliminary data.</text>
</comment>
<sequence>MTRTPLLLVPGVLCSPRLFAAQVAALEGQADIVVPDWRKAPLSIWGSWESAARWVVDQMPAEKFALAGLSLGGMLAVEIMQFAAERVTKLALLDTGMRSQNEAERAVRRARIRLANEGRFELVLGMQMTRFIPAYRLPDKVLVDEVMTMCGEIGVEIYKRQEELAAIRVDRRPDLPRIKCPTVVVCGRDDAATPLFLSEEIAKAIPAASLAVIEQCGHLVTMEKPEDTNLILKTWLER</sequence>
<dbReference type="InterPro" id="IPR050266">
    <property type="entry name" value="AB_hydrolase_sf"/>
</dbReference>
<evidence type="ECO:0000313" key="4">
    <source>
        <dbReference type="Proteomes" id="UP001198862"/>
    </source>
</evidence>
<feature type="chain" id="PRO_5046623272" evidence="1">
    <location>
        <begin position="21"/>
        <end position="238"/>
    </location>
</feature>
<dbReference type="Gene3D" id="3.40.50.1820">
    <property type="entry name" value="alpha/beta hydrolase"/>
    <property type="match status" value="1"/>
</dbReference>